<dbReference type="Proteomes" id="UP001060085">
    <property type="component" value="Linkage Group LG08"/>
</dbReference>
<keyword evidence="2" id="KW-1185">Reference proteome</keyword>
<protein>
    <submittedName>
        <fullName evidence="1">Uncharacterized protein</fullName>
    </submittedName>
</protein>
<sequence length="394" mass="45219">MQISLSSLIILRVQPMAREKEVDFGEVAKVLTGDAGAVWLMLYRALFRVFCGNWLPTTNVTTVLKERAHLRYAFATKKKINICTVIFKNIHTQIDQNKASKITLPCPYLITEYLLDGTRDHSCDKSLSDSRMNDYYSYVTNVNSFVLGVENKEEHILGVFENKGKSLENGHHILQEETTMSFSLNPSILYYEFSFKELNLLLESHSFHEQLVGIEINYELFCYNIELLNDDLVIESMIPSVLYYCAFMCSKGGIFLESLVEGCSAKRVSWFNCSLGDDLHDTVQCDIINHFKCIGVDSMLLECLKEEVTVIVETSIEDSSVGSVVSSEEDAFKLYNDHAFRLGFSVHKRNQKFKAGCKTKYLKNFYYYKQGIKSDKGKGKRHMLKLIFLWVARR</sequence>
<accession>A0ACB9ZSU5</accession>
<evidence type="ECO:0000313" key="2">
    <source>
        <dbReference type="Proteomes" id="UP001060085"/>
    </source>
</evidence>
<proteinExistence type="predicted"/>
<evidence type="ECO:0000313" key="1">
    <source>
        <dbReference type="EMBL" id="KAI5650490.1"/>
    </source>
</evidence>
<comment type="caution">
    <text evidence="1">The sequence shown here is derived from an EMBL/GenBank/DDBJ whole genome shotgun (WGS) entry which is preliminary data.</text>
</comment>
<gene>
    <name evidence="1" type="ORF">M9H77_36495</name>
</gene>
<organism evidence="1 2">
    <name type="scientific">Catharanthus roseus</name>
    <name type="common">Madagascar periwinkle</name>
    <name type="synonym">Vinca rosea</name>
    <dbReference type="NCBI Taxonomy" id="4058"/>
    <lineage>
        <taxon>Eukaryota</taxon>
        <taxon>Viridiplantae</taxon>
        <taxon>Streptophyta</taxon>
        <taxon>Embryophyta</taxon>
        <taxon>Tracheophyta</taxon>
        <taxon>Spermatophyta</taxon>
        <taxon>Magnoliopsida</taxon>
        <taxon>eudicotyledons</taxon>
        <taxon>Gunneridae</taxon>
        <taxon>Pentapetalae</taxon>
        <taxon>asterids</taxon>
        <taxon>lamiids</taxon>
        <taxon>Gentianales</taxon>
        <taxon>Apocynaceae</taxon>
        <taxon>Rauvolfioideae</taxon>
        <taxon>Vinceae</taxon>
        <taxon>Catharanthinae</taxon>
        <taxon>Catharanthus</taxon>
    </lineage>
</organism>
<name>A0ACB9ZSU5_CATRO</name>
<reference evidence="2" key="1">
    <citation type="journal article" date="2023" name="Nat. Plants">
        <title>Single-cell RNA sequencing provides a high-resolution roadmap for understanding the multicellular compartmentation of specialized metabolism.</title>
        <authorList>
            <person name="Sun S."/>
            <person name="Shen X."/>
            <person name="Li Y."/>
            <person name="Li Y."/>
            <person name="Wang S."/>
            <person name="Li R."/>
            <person name="Zhang H."/>
            <person name="Shen G."/>
            <person name="Guo B."/>
            <person name="Wei J."/>
            <person name="Xu J."/>
            <person name="St-Pierre B."/>
            <person name="Chen S."/>
            <person name="Sun C."/>
        </authorList>
    </citation>
    <scope>NUCLEOTIDE SEQUENCE [LARGE SCALE GENOMIC DNA]</scope>
</reference>
<dbReference type="EMBL" id="CM044708">
    <property type="protein sequence ID" value="KAI5650490.1"/>
    <property type="molecule type" value="Genomic_DNA"/>
</dbReference>